<accession>A0A8X6V180</accession>
<dbReference type="Proteomes" id="UP000887159">
    <property type="component" value="Unassembled WGS sequence"/>
</dbReference>
<name>A0A8X6V180_TRICX</name>
<organism evidence="2 3">
    <name type="scientific">Trichonephila clavipes</name>
    <name type="common">Golden silk orbweaver</name>
    <name type="synonym">Nephila clavipes</name>
    <dbReference type="NCBI Taxonomy" id="2585209"/>
    <lineage>
        <taxon>Eukaryota</taxon>
        <taxon>Metazoa</taxon>
        <taxon>Ecdysozoa</taxon>
        <taxon>Arthropoda</taxon>
        <taxon>Chelicerata</taxon>
        <taxon>Arachnida</taxon>
        <taxon>Araneae</taxon>
        <taxon>Araneomorphae</taxon>
        <taxon>Entelegynae</taxon>
        <taxon>Araneoidea</taxon>
        <taxon>Nephilidae</taxon>
        <taxon>Trichonephila</taxon>
    </lineage>
</organism>
<reference evidence="2" key="1">
    <citation type="submission" date="2020-08" db="EMBL/GenBank/DDBJ databases">
        <title>Multicomponent nature underlies the extraordinary mechanical properties of spider dragline silk.</title>
        <authorList>
            <person name="Kono N."/>
            <person name="Nakamura H."/>
            <person name="Mori M."/>
            <person name="Yoshida Y."/>
            <person name="Ohtoshi R."/>
            <person name="Malay A.D."/>
            <person name="Moran D.A.P."/>
            <person name="Tomita M."/>
            <person name="Numata K."/>
            <person name="Arakawa K."/>
        </authorList>
    </citation>
    <scope>NUCLEOTIDE SEQUENCE</scope>
</reference>
<sequence length="115" mass="13924">MLKNLLTKSAGYYEEDTKLMYEGIVEERKERELLEERKRRDNLELEKLRIEAQIGLNQEILKNLNKRRGKKEQKRRSFKERHLDEWPSINGPVELGESLEEFEDVRRTLKQKKIP</sequence>
<feature type="compositionally biased region" description="Basic residues" evidence="1">
    <location>
        <begin position="66"/>
        <end position="79"/>
    </location>
</feature>
<gene>
    <name evidence="2" type="ORF">TNCV_3684951</name>
</gene>
<feature type="region of interest" description="Disordered" evidence="1">
    <location>
        <begin position="66"/>
        <end position="92"/>
    </location>
</feature>
<keyword evidence="3" id="KW-1185">Reference proteome</keyword>
<proteinExistence type="predicted"/>
<evidence type="ECO:0000313" key="3">
    <source>
        <dbReference type="Proteomes" id="UP000887159"/>
    </source>
</evidence>
<dbReference type="EMBL" id="BMAU01021186">
    <property type="protein sequence ID" value="GFX95443.1"/>
    <property type="molecule type" value="Genomic_DNA"/>
</dbReference>
<comment type="caution">
    <text evidence="2">The sequence shown here is derived from an EMBL/GenBank/DDBJ whole genome shotgun (WGS) entry which is preliminary data.</text>
</comment>
<dbReference type="AlphaFoldDB" id="A0A8X6V180"/>
<protein>
    <submittedName>
        <fullName evidence="2">Uncharacterized protein</fullName>
    </submittedName>
</protein>
<evidence type="ECO:0000256" key="1">
    <source>
        <dbReference type="SAM" id="MobiDB-lite"/>
    </source>
</evidence>
<evidence type="ECO:0000313" key="2">
    <source>
        <dbReference type="EMBL" id="GFX95443.1"/>
    </source>
</evidence>